<dbReference type="GeneID" id="36382769"/>
<dbReference type="GO" id="GO:0047536">
    <property type="term" value="F:2-aminoadipate transaminase activity"/>
    <property type="evidence" value="ECO:0007669"/>
    <property type="project" value="TreeGrafter"/>
</dbReference>
<name>A0A090N0B4_STRRB</name>
<dbReference type="PANTHER" id="PTHR42858:SF1">
    <property type="entry name" value="LD15494P"/>
    <property type="match status" value="1"/>
</dbReference>
<dbReference type="Gene3D" id="3.90.1150.10">
    <property type="entry name" value="Aspartate Aminotransferase, domain 1"/>
    <property type="match status" value="1"/>
</dbReference>
<dbReference type="AlphaFoldDB" id="A0A090N0B4"/>
<dbReference type="InterPro" id="IPR015422">
    <property type="entry name" value="PyrdxlP-dep_Trfase_small"/>
</dbReference>
<organism evidence="2">
    <name type="scientific">Strongyloides ratti</name>
    <name type="common">Parasitic roundworm</name>
    <dbReference type="NCBI Taxonomy" id="34506"/>
    <lineage>
        <taxon>Eukaryota</taxon>
        <taxon>Metazoa</taxon>
        <taxon>Ecdysozoa</taxon>
        <taxon>Nematoda</taxon>
        <taxon>Chromadorea</taxon>
        <taxon>Rhabditida</taxon>
        <taxon>Tylenchina</taxon>
        <taxon>Panagrolaimomorpha</taxon>
        <taxon>Strongyloidoidea</taxon>
        <taxon>Strongyloididae</taxon>
        <taxon>Strongyloides</taxon>
    </lineage>
</organism>
<sequence>MSDKLPMAKKSITLFDSMDNTGRYMLNVGAPGPEALREVTDIMKLATEIRLTEELDDGCSLLQYGDPNGDHRCIVALAEFLTNQYKVPVLEKHLVVNAGATSGLFYLLTQMFPEKCTIYVEELTYFIAIKLLSSLKYPLEPVQVECDGINLDHLAEVWERDLSYKASTIQEIGVYTAVLYLIPHFHNPTGAVLAKDKSERLIKLARHYKVLVICDDVYNLLYYSEKVPSRLFEFDKITDSDYHTGTVVSNGTFSKLLSPGLRVGWMELPTLIKEKYWTKSPLLNSGGNLNTYTSGIIAIALEKNWVSRFVEKVKKENGEKMRILVKTCKEKLSKDFKFFHEPTGGYFALLLVPLRIDAKKLIAYLRFEYDIRIHDGSRFFSGINDENNLRTQKLCNSIRISIAYPQINDVREGVELMCEGIKAFENDINYCR</sequence>
<proteinExistence type="predicted"/>
<dbReference type="WBParaSite" id="SRAE_2000502500.1">
    <property type="protein sequence ID" value="SRAE_2000502500.1"/>
    <property type="gene ID" value="WBGene00265276"/>
</dbReference>
<dbReference type="RefSeq" id="XP_024509589.1">
    <property type="nucleotide sequence ID" value="XM_024643982.1"/>
</dbReference>
<accession>A0A090N0B4</accession>
<protein>
    <submittedName>
        <fullName evidence="2 4">Kynurenine/alpha-aminoadipate aminotransferase, mitochondrial</fullName>
    </submittedName>
</protein>
<dbReference type="Proteomes" id="UP000035682">
    <property type="component" value="Unplaced"/>
</dbReference>
<dbReference type="OMA" id="MIALDSM"/>
<dbReference type="CDD" id="cd00609">
    <property type="entry name" value="AAT_like"/>
    <property type="match status" value="1"/>
</dbReference>
<evidence type="ECO:0000313" key="3">
    <source>
        <dbReference type="Proteomes" id="UP000035682"/>
    </source>
</evidence>
<dbReference type="InterPro" id="IPR015424">
    <property type="entry name" value="PyrdxlP-dep_Trfase"/>
</dbReference>
<dbReference type="OrthoDB" id="5827350at2759"/>
<dbReference type="EMBL" id="LN609529">
    <property type="protein sequence ID" value="CEF70392.1"/>
    <property type="molecule type" value="Genomic_DNA"/>
</dbReference>
<evidence type="ECO:0000259" key="1">
    <source>
        <dbReference type="Pfam" id="PF00155"/>
    </source>
</evidence>
<keyword evidence="2" id="KW-0032">Aminotransferase</keyword>
<dbReference type="CTD" id="36382769"/>
<dbReference type="SUPFAM" id="SSF53383">
    <property type="entry name" value="PLP-dependent transferases"/>
    <property type="match status" value="1"/>
</dbReference>
<dbReference type="STRING" id="34506.A0A090N0B4"/>
<dbReference type="InterPro" id="IPR004839">
    <property type="entry name" value="Aminotransferase_I/II_large"/>
</dbReference>
<gene>
    <name evidence="2 4 5" type="ORF">SRAE_2000502500</name>
</gene>
<reference evidence="2 3" key="1">
    <citation type="submission" date="2014-09" db="EMBL/GenBank/DDBJ databases">
        <authorList>
            <person name="Martin A.A."/>
        </authorList>
    </citation>
    <scope>NUCLEOTIDE SEQUENCE</scope>
    <source>
        <strain evidence="3">ED321</strain>
        <strain evidence="2">ED321 Heterogonic</strain>
    </source>
</reference>
<evidence type="ECO:0000313" key="2">
    <source>
        <dbReference type="EMBL" id="CEF70392.1"/>
    </source>
</evidence>
<dbReference type="Gene3D" id="3.40.640.10">
    <property type="entry name" value="Type I PLP-dependent aspartate aminotransferase-like (Major domain)"/>
    <property type="match status" value="1"/>
</dbReference>
<reference evidence="4" key="2">
    <citation type="submission" date="2020-12" db="UniProtKB">
        <authorList>
            <consortium name="WormBaseParasite"/>
        </authorList>
    </citation>
    <scope>IDENTIFICATION</scope>
</reference>
<evidence type="ECO:0000313" key="5">
    <source>
        <dbReference type="WormBase" id="SRAE_2000502500"/>
    </source>
</evidence>
<dbReference type="GO" id="GO:0030170">
    <property type="term" value="F:pyridoxal phosphate binding"/>
    <property type="evidence" value="ECO:0007669"/>
    <property type="project" value="InterPro"/>
</dbReference>
<dbReference type="InterPro" id="IPR015421">
    <property type="entry name" value="PyrdxlP-dep_Trfase_major"/>
</dbReference>
<evidence type="ECO:0000313" key="4">
    <source>
        <dbReference type="WBParaSite" id="SRAE_2000502500.1"/>
    </source>
</evidence>
<dbReference type="PANTHER" id="PTHR42858">
    <property type="entry name" value="AMINOTRANSFERASE"/>
    <property type="match status" value="1"/>
</dbReference>
<keyword evidence="2" id="KW-0808">Transferase</keyword>
<dbReference type="WormBase" id="SRAE_2000502500">
    <property type="protein sequence ID" value="SRP07652"/>
    <property type="gene ID" value="WBGene00265276"/>
</dbReference>
<feature type="domain" description="Aminotransferase class I/classII large" evidence="1">
    <location>
        <begin position="38"/>
        <end position="403"/>
    </location>
</feature>
<dbReference type="Pfam" id="PF00155">
    <property type="entry name" value="Aminotran_1_2"/>
    <property type="match status" value="1"/>
</dbReference>
<keyword evidence="3" id="KW-1185">Reference proteome</keyword>